<dbReference type="InterPro" id="IPR034756">
    <property type="entry name" value="T2SSM_b"/>
</dbReference>
<gene>
    <name evidence="1" type="ordered locus">Nwat_2352</name>
</gene>
<dbReference type="AlphaFoldDB" id="D8K934"/>
<keyword evidence="2" id="KW-1185">Reference proteome</keyword>
<evidence type="ECO:0000313" key="1">
    <source>
        <dbReference type="EMBL" id="ADJ29177.1"/>
    </source>
</evidence>
<dbReference type="KEGG" id="nwa:Nwat_2352"/>
<organism evidence="1 2">
    <name type="scientific">Nitrosococcus watsoni (strain C-113)</name>
    <dbReference type="NCBI Taxonomy" id="105559"/>
    <lineage>
        <taxon>Bacteria</taxon>
        <taxon>Pseudomonadati</taxon>
        <taxon>Pseudomonadota</taxon>
        <taxon>Gammaproteobacteria</taxon>
        <taxon>Chromatiales</taxon>
        <taxon>Chromatiaceae</taxon>
        <taxon>Nitrosococcus</taxon>
    </lineage>
</organism>
<accession>D8K934</accession>
<dbReference type="RefSeq" id="WP_013221248.1">
    <property type="nucleotide sequence ID" value="NC_014315.1"/>
</dbReference>
<protein>
    <submittedName>
        <fullName evidence="1">General secretion pathway protein M</fullName>
    </submittedName>
</protein>
<name>D8K934_NITWC</name>
<dbReference type="NCBIfam" id="NF040576">
    <property type="entry name" value="T2SS_GspM_XpsM"/>
    <property type="match status" value="1"/>
</dbReference>
<dbReference type="STRING" id="105559.Nwat_2352"/>
<dbReference type="eggNOG" id="ENOG5030CV1">
    <property type="taxonomic scope" value="Bacteria"/>
</dbReference>
<dbReference type="OrthoDB" id="5566245at2"/>
<reference evidence="1 2" key="1">
    <citation type="submission" date="2010-06" db="EMBL/GenBank/DDBJ databases">
        <title>Complete sequence of chromosome of Nitrosococcus watsoni C-113.</title>
        <authorList>
            <consortium name="US DOE Joint Genome Institute"/>
            <person name="Lucas S."/>
            <person name="Copeland A."/>
            <person name="Lapidus A."/>
            <person name="Cheng J.-F."/>
            <person name="Bruce D."/>
            <person name="Goodwin L."/>
            <person name="Pitluck S."/>
            <person name="Malfatti S.A."/>
            <person name="Chain P.S.G."/>
            <person name="Land M."/>
            <person name="Hauser L."/>
            <person name="Kyrpides N."/>
            <person name="Ivanova N."/>
            <person name="Cambell M.A."/>
            <person name="Heidelberg J.F."/>
            <person name="Klotz M.G."/>
            <person name="Woyke T."/>
        </authorList>
    </citation>
    <scope>NUCLEOTIDE SEQUENCE [LARGE SCALE GENOMIC DNA]</scope>
    <source>
        <strain evidence="1 2">C-113</strain>
    </source>
</reference>
<sequence length="202" mass="23008">MRNLYLSEKWHCAGAVGLLLLVLLMAYWVLLQPVIAKHGFYHENIASMQQRLARYNRIIASRPALEARLKQLQRQQAANAYYLEQPSAPLAATELRRRVKAVVESSGGVLTSTQSSPVVENEPFPKVGIRVRMTGDTEILQKVLYDLEASRPLLFVDDLQVRSRQIRRRSRHDRRTIIEETQLTVSFELYGYMRGKSAVGGA</sequence>
<evidence type="ECO:0000313" key="2">
    <source>
        <dbReference type="Proteomes" id="UP000000393"/>
    </source>
</evidence>
<dbReference type="HOGENOM" id="CLU_116595_1_0_6"/>
<proteinExistence type="predicted"/>
<dbReference type="Pfam" id="PF10741">
    <property type="entry name" value="T2SSM_b"/>
    <property type="match status" value="1"/>
</dbReference>
<dbReference type="EMBL" id="CP002086">
    <property type="protein sequence ID" value="ADJ29177.1"/>
    <property type="molecule type" value="Genomic_DNA"/>
</dbReference>
<dbReference type="Proteomes" id="UP000000393">
    <property type="component" value="Chromosome"/>
</dbReference>